<proteinExistence type="predicted"/>
<dbReference type="NCBIfam" id="TIGR01635">
    <property type="entry name" value="tail_comp_S"/>
    <property type="match status" value="1"/>
</dbReference>
<protein>
    <submittedName>
        <fullName evidence="1">Virion morphogenesis protein</fullName>
    </submittedName>
</protein>
<reference evidence="1" key="1">
    <citation type="journal article" date="2021" name="Proc. Natl. Acad. Sci. U.S.A.">
        <title>A Catalog of Tens of Thousands of Viruses from Human Metagenomes Reveals Hidden Associations with Chronic Diseases.</title>
        <authorList>
            <person name="Tisza M.J."/>
            <person name="Buck C.B."/>
        </authorList>
    </citation>
    <scope>NUCLEOTIDE SEQUENCE</scope>
    <source>
        <strain evidence="1">Ct8Uw4</strain>
    </source>
</reference>
<evidence type="ECO:0000313" key="1">
    <source>
        <dbReference type="EMBL" id="DAE00669.1"/>
    </source>
</evidence>
<dbReference type="Pfam" id="PF05069">
    <property type="entry name" value="Phage_tail_S"/>
    <property type="match status" value="1"/>
</dbReference>
<dbReference type="EMBL" id="BK015307">
    <property type="protein sequence ID" value="DAE00669.1"/>
    <property type="molecule type" value="Genomic_DNA"/>
</dbReference>
<organism evidence="1">
    <name type="scientific">Myoviridae sp. ct8Uw4</name>
    <dbReference type="NCBI Taxonomy" id="2825040"/>
    <lineage>
        <taxon>Viruses</taxon>
        <taxon>Duplodnaviria</taxon>
        <taxon>Heunggongvirae</taxon>
        <taxon>Uroviricota</taxon>
        <taxon>Caudoviricetes</taxon>
    </lineage>
</organism>
<dbReference type="InterPro" id="IPR006522">
    <property type="entry name" value="Phage_virion_morphogenesis"/>
</dbReference>
<name>A0A8S5P1Z2_9CAUD</name>
<accession>A0A8S5P1Z2</accession>
<sequence>MRLIVRHDLSRLSARLGRLAGTLSGGLEEPLRAIGGIVESSARRRIAEEKAAPDGVKWADVSAQTKQRKNGRGGILVDHGHLLASITHEASADSVIIGSVMNYAAYLQEGTEHMPARPFLGLSDKDYRDIDHLLEDWLNGLIAP</sequence>